<dbReference type="AlphaFoldDB" id="A0A6V8MEA2"/>
<dbReference type="Gene3D" id="3.40.50.12710">
    <property type="match status" value="1"/>
</dbReference>
<keyword evidence="1 3" id="KW-0489">Methyltransferase</keyword>
<dbReference type="EMBL" id="BLXX01000001">
    <property type="protein sequence ID" value="GFO58272.1"/>
    <property type="molecule type" value="Genomic_DNA"/>
</dbReference>
<gene>
    <name evidence="3" type="ORF">GMST_05970</name>
</gene>
<dbReference type="PANTHER" id="PTHR12049">
    <property type="entry name" value="PROTEIN ARGININE METHYLTRANSFERASE NDUFAF7, MITOCHONDRIAL"/>
    <property type="match status" value="1"/>
</dbReference>
<dbReference type="InterPro" id="IPR003788">
    <property type="entry name" value="NDUFAF7"/>
</dbReference>
<keyword evidence="2 3" id="KW-0808">Transferase</keyword>
<comment type="caution">
    <text evidence="3">The sequence shown here is derived from an EMBL/GenBank/DDBJ whole genome shotgun (WGS) entry which is preliminary data.</text>
</comment>
<dbReference type="InterPro" id="IPR038375">
    <property type="entry name" value="NDUFAF7_sf"/>
</dbReference>
<dbReference type="SUPFAM" id="SSF53335">
    <property type="entry name" value="S-adenosyl-L-methionine-dependent methyltransferases"/>
    <property type="match status" value="1"/>
</dbReference>
<evidence type="ECO:0000256" key="2">
    <source>
        <dbReference type="ARBA" id="ARBA00022679"/>
    </source>
</evidence>
<dbReference type="Pfam" id="PF02636">
    <property type="entry name" value="Methyltransf_28"/>
    <property type="match status" value="1"/>
</dbReference>
<evidence type="ECO:0000256" key="1">
    <source>
        <dbReference type="ARBA" id="ARBA00022603"/>
    </source>
</evidence>
<dbReference type="InterPro" id="IPR029063">
    <property type="entry name" value="SAM-dependent_MTases_sf"/>
</dbReference>
<dbReference type="RefSeq" id="WP_183353116.1">
    <property type="nucleotide sequence ID" value="NZ_BLXX01000001.1"/>
</dbReference>
<sequence>MGENVEKTEFAGILAQRIATGGDLTFASFMEAALYEPGLGYYTSAGRKVGAEGDFYTSMNVHSTFGRLIAKEISRFWELLERPASFTIAEAGAGGGQLALDILDALAELNQPLYQGVCYRLIEKEPSLKQAQAGFLARHGEHLAWSTPEELASGKLSFTGCIISNELFDAMPVHIVEMTAEGLKELYVGVRDGELVEKFGPLSDPRLGEYFGKFQVTLIPGQRAEVNLFAAEWIASAAATLTRGFVLTVDYGYLAEELYAPQRKDGTLMCYHQHQTGEDPLELVGQQDITTHINFSDLMAAGAQAGLTNAWYGEQYRFLLGTGLVEELMRLEAAATSEQERLAHRLNLKKLMLPEGGMGDTFKVLIQAKGVENPQLLCMRNWGMGL</sequence>
<protein>
    <submittedName>
        <fullName evidence="3">SAM-dependent methyltransferase</fullName>
    </submittedName>
</protein>
<name>A0A6V8MEA2_9BACT</name>
<evidence type="ECO:0000313" key="3">
    <source>
        <dbReference type="EMBL" id="GFO58272.1"/>
    </source>
</evidence>
<evidence type="ECO:0000313" key="4">
    <source>
        <dbReference type="Proteomes" id="UP000556026"/>
    </source>
</evidence>
<dbReference type="GO" id="GO:0032259">
    <property type="term" value="P:methylation"/>
    <property type="evidence" value="ECO:0007669"/>
    <property type="project" value="UniProtKB-KW"/>
</dbReference>
<dbReference type="GO" id="GO:0035243">
    <property type="term" value="F:protein-arginine omega-N symmetric methyltransferase activity"/>
    <property type="evidence" value="ECO:0007669"/>
    <property type="project" value="TreeGrafter"/>
</dbReference>
<proteinExistence type="predicted"/>
<dbReference type="Proteomes" id="UP000556026">
    <property type="component" value="Unassembled WGS sequence"/>
</dbReference>
<dbReference type="PANTHER" id="PTHR12049:SF7">
    <property type="entry name" value="PROTEIN ARGININE METHYLTRANSFERASE NDUFAF7, MITOCHONDRIAL"/>
    <property type="match status" value="1"/>
</dbReference>
<reference evidence="4" key="1">
    <citation type="submission" date="2020-06" db="EMBL/GenBank/DDBJ databases">
        <title>Draft genomic sequence of Geomonas sp. Red330.</title>
        <authorList>
            <person name="Itoh H."/>
            <person name="Zhenxing X."/>
            <person name="Ushijima N."/>
            <person name="Masuda Y."/>
            <person name="Shiratori Y."/>
            <person name="Senoo K."/>
        </authorList>
    </citation>
    <scope>NUCLEOTIDE SEQUENCE [LARGE SCALE GENOMIC DNA]</scope>
    <source>
        <strain evidence="4">Red330</strain>
    </source>
</reference>
<organism evidence="3 4">
    <name type="scientific">Geomonas silvestris</name>
    <dbReference type="NCBI Taxonomy" id="2740184"/>
    <lineage>
        <taxon>Bacteria</taxon>
        <taxon>Pseudomonadati</taxon>
        <taxon>Thermodesulfobacteriota</taxon>
        <taxon>Desulfuromonadia</taxon>
        <taxon>Geobacterales</taxon>
        <taxon>Geobacteraceae</taxon>
        <taxon>Geomonas</taxon>
    </lineage>
</organism>
<accession>A0A6V8MEA2</accession>
<keyword evidence="4" id="KW-1185">Reference proteome</keyword>